<dbReference type="InterPro" id="IPR011059">
    <property type="entry name" value="Metal-dep_hydrolase_composite"/>
</dbReference>
<evidence type="ECO:0000256" key="4">
    <source>
        <dbReference type="ARBA" id="ARBA00022833"/>
    </source>
</evidence>
<sequence>MNADLLIHAKWIIPVAPQGAVLEDHCIAIRDKKIVAICPSDVGSETISAQQITRLGSHALIPGLVNAHGHAAMSLFRGIADDIPLEQWLEKKIWPLESKFVSESFVQQGTTLAIAEMIRSGTTCFADMYFYPDIVAKSVIEARLRAQLASPVLDFPTVWAQDADEYISKATNLHDDYRHSELVYTAFGPHAPYTVSDAPLQKLSMLAEELGIPVHMHVHETAQEVADAIKNDGRRPLQRLADLGLINPGLVCVHATQLNSTEMKLLAEHGAHVVHCPESNMKLASGFCEVSELLEHGVNVALGTDGCASNNDLDMFSEMRTAALLAKVVADNASALPAQQALEMATINGAKALGMEELIGTLEPGKFADITAVNLDSLNSMPVYNPLSQLVYSTQASQVSHVWCGGELLLLEGELQTLDRDLIKVTSYEWQQQLEAAQKA</sequence>
<dbReference type="PANTHER" id="PTHR43794:SF11">
    <property type="entry name" value="AMIDOHYDROLASE-RELATED DOMAIN-CONTAINING PROTEIN"/>
    <property type="match status" value="1"/>
</dbReference>
<dbReference type="GO" id="GO:0046872">
    <property type="term" value="F:metal ion binding"/>
    <property type="evidence" value="ECO:0007669"/>
    <property type="project" value="UniProtKB-KW"/>
</dbReference>
<comment type="caution">
    <text evidence="7">The sequence shown here is derived from an EMBL/GenBank/DDBJ whole genome shotgun (WGS) entry which is preliminary data.</text>
</comment>
<keyword evidence="2 5" id="KW-0479">Metal-binding</keyword>
<dbReference type="HAMAP" id="MF_01281">
    <property type="entry name" value="MTA_SAH_deamin"/>
    <property type="match status" value="1"/>
</dbReference>
<evidence type="ECO:0000313" key="7">
    <source>
        <dbReference type="EMBL" id="PCJ28505.1"/>
    </source>
</evidence>
<evidence type="ECO:0000256" key="5">
    <source>
        <dbReference type="HAMAP-Rule" id="MF_01281"/>
    </source>
</evidence>
<comment type="caution">
    <text evidence="5">Lacks conserved residue(s) required for the propagation of feature annotation.</text>
</comment>
<dbReference type="InterPro" id="IPR023512">
    <property type="entry name" value="Deaminase_MtaD/DadD"/>
</dbReference>
<feature type="binding site" evidence="5">
    <location>
        <position position="97"/>
    </location>
    <ligand>
        <name>substrate</name>
    </ligand>
</feature>
<comment type="similarity">
    <text evidence="5">Belongs to the metallo-dependent hydrolases superfamily. MTA/SAH deaminase family.</text>
</comment>
<dbReference type="Pfam" id="PF01979">
    <property type="entry name" value="Amidohydro_1"/>
    <property type="match status" value="1"/>
</dbReference>
<dbReference type="Gene3D" id="2.30.40.10">
    <property type="entry name" value="Urease, subunit C, domain 1"/>
    <property type="match status" value="1"/>
</dbReference>
<dbReference type="AlphaFoldDB" id="A0A2A5BAM2"/>
<feature type="binding site" evidence="5">
    <location>
        <position position="190"/>
    </location>
    <ligand>
        <name>substrate</name>
    </ligand>
</feature>
<gene>
    <name evidence="5" type="primary">mtaD</name>
    <name evidence="7" type="ORF">COA96_01210</name>
</gene>
<feature type="binding site" evidence="5">
    <location>
        <position position="220"/>
    </location>
    <ligand>
        <name>substrate</name>
    </ligand>
</feature>
<dbReference type="EC" id="3.5.4.28" evidence="5"/>
<dbReference type="Proteomes" id="UP000218327">
    <property type="component" value="Unassembled WGS sequence"/>
</dbReference>
<evidence type="ECO:0000256" key="1">
    <source>
        <dbReference type="ARBA" id="ARBA00006745"/>
    </source>
</evidence>
<dbReference type="InterPro" id="IPR006680">
    <property type="entry name" value="Amidohydro-rel"/>
</dbReference>
<evidence type="ECO:0000256" key="3">
    <source>
        <dbReference type="ARBA" id="ARBA00022801"/>
    </source>
</evidence>
<dbReference type="SUPFAM" id="SSF51338">
    <property type="entry name" value="Composite domain of metallo-dependent hydrolases"/>
    <property type="match status" value="1"/>
</dbReference>
<dbReference type="EMBL" id="NVVJ01000002">
    <property type="protein sequence ID" value="PCJ28505.1"/>
    <property type="molecule type" value="Genomic_DNA"/>
</dbReference>
<feature type="binding site" evidence="5">
    <location>
        <position position="305"/>
    </location>
    <ligand>
        <name>Zn(2+)</name>
        <dbReference type="ChEBI" id="CHEBI:29105"/>
    </ligand>
</feature>
<dbReference type="GO" id="GO:0090614">
    <property type="term" value="F:5'-methylthioadenosine deaminase activity"/>
    <property type="evidence" value="ECO:0007669"/>
    <property type="project" value="UniProtKB-UniRule"/>
</dbReference>
<keyword evidence="4 5" id="KW-0862">Zinc</keyword>
<dbReference type="InterPro" id="IPR050287">
    <property type="entry name" value="MTA/SAH_deaminase"/>
</dbReference>
<proteinExistence type="inferred from homology"/>
<evidence type="ECO:0000256" key="2">
    <source>
        <dbReference type="ARBA" id="ARBA00022723"/>
    </source>
</evidence>
<feature type="binding site" evidence="5">
    <location>
        <position position="70"/>
    </location>
    <ligand>
        <name>Zn(2+)</name>
        <dbReference type="ChEBI" id="CHEBI:29105"/>
    </ligand>
</feature>
<feature type="binding site" evidence="5">
    <location>
        <position position="305"/>
    </location>
    <ligand>
        <name>substrate</name>
    </ligand>
</feature>
<comment type="similarity">
    <text evidence="1">Belongs to the metallo-dependent hydrolases superfamily. ATZ/TRZ family.</text>
</comment>
<dbReference type="Gene3D" id="3.20.20.140">
    <property type="entry name" value="Metal-dependent hydrolases"/>
    <property type="match status" value="1"/>
</dbReference>
<evidence type="ECO:0000259" key="6">
    <source>
        <dbReference type="Pfam" id="PF01979"/>
    </source>
</evidence>
<organism evidence="7 8">
    <name type="scientific">SAR86 cluster bacterium</name>
    <dbReference type="NCBI Taxonomy" id="2030880"/>
    <lineage>
        <taxon>Bacteria</taxon>
        <taxon>Pseudomonadati</taxon>
        <taxon>Pseudomonadota</taxon>
        <taxon>Gammaproteobacteria</taxon>
        <taxon>SAR86 cluster</taxon>
    </lineage>
</organism>
<comment type="cofactor">
    <cofactor evidence="5">
        <name>Zn(2+)</name>
        <dbReference type="ChEBI" id="CHEBI:29105"/>
    </cofactor>
    <text evidence="5">Binds 1 zinc ion per subunit.</text>
</comment>
<feature type="binding site" evidence="5">
    <location>
        <position position="217"/>
    </location>
    <ligand>
        <name>Zn(2+)</name>
        <dbReference type="ChEBI" id="CHEBI:29105"/>
    </ligand>
</feature>
<dbReference type="CDD" id="cd01298">
    <property type="entry name" value="ATZ_TRZ_like"/>
    <property type="match status" value="1"/>
</dbReference>
<feature type="domain" description="Amidohydrolase-related" evidence="6">
    <location>
        <begin position="60"/>
        <end position="408"/>
    </location>
</feature>
<dbReference type="EC" id="3.5.4.31" evidence="5"/>
<reference evidence="8" key="1">
    <citation type="submission" date="2017-08" db="EMBL/GenBank/DDBJ databases">
        <title>A dynamic microbial community with high functional redundancy inhabits the cold, oxic subseafloor aquifer.</title>
        <authorList>
            <person name="Tully B.J."/>
            <person name="Wheat C.G."/>
            <person name="Glazer B.T."/>
            <person name="Huber J.A."/>
        </authorList>
    </citation>
    <scope>NUCLEOTIDE SEQUENCE [LARGE SCALE GENOMIC DNA]</scope>
</reference>
<protein>
    <recommendedName>
        <fullName evidence="5">5-methylthioadenosine/S-adenosylhomocysteine deaminase</fullName>
        <shortName evidence="5">MTA/SAH deaminase</shortName>
        <ecNumber evidence="5">3.5.4.28</ecNumber>
        <ecNumber evidence="5">3.5.4.31</ecNumber>
    </recommendedName>
</protein>
<dbReference type="FunFam" id="3.20.20.140:FF:000014">
    <property type="entry name" value="5-methylthioadenosine/S-adenosylhomocysteine deaminase"/>
    <property type="match status" value="1"/>
</dbReference>
<name>A0A2A5BAM2_9GAMM</name>
<dbReference type="GO" id="GO:0050270">
    <property type="term" value="F:S-adenosylhomocysteine deaminase activity"/>
    <property type="evidence" value="ECO:0007669"/>
    <property type="project" value="UniProtKB-UniRule"/>
</dbReference>
<comment type="catalytic activity">
    <reaction evidence="5">
        <text>S-adenosyl-L-homocysteine + H2O + H(+) = S-inosyl-L-homocysteine + NH4(+)</text>
        <dbReference type="Rhea" id="RHEA:20716"/>
        <dbReference type="ChEBI" id="CHEBI:15377"/>
        <dbReference type="ChEBI" id="CHEBI:15378"/>
        <dbReference type="ChEBI" id="CHEBI:28938"/>
        <dbReference type="ChEBI" id="CHEBI:57856"/>
        <dbReference type="ChEBI" id="CHEBI:57985"/>
        <dbReference type="EC" id="3.5.4.28"/>
    </reaction>
</comment>
<comment type="catalytic activity">
    <reaction evidence="5">
        <text>S-methyl-5'-thioadenosine + H2O + H(+) = S-methyl-5'-thioinosine + NH4(+)</text>
        <dbReference type="Rhea" id="RHEA:25025"/>
        <dbReference type="ChEBI" id="CHEBI:15377"/>
        <dbReference type="ChEBI" id="CHEBI:15378"/>
        <dbReference type="ChEBI" id="CHEBI:17509"/>
        <dbReference type="ChEBI" id="CHEBI:28938"/>
        <dbReference type="ChEBI" id="CHEBI:48595"/>
        <dbReference type="EC" id="3.5.4.31"/>
    </reaction>
</comment>
<dbReference type="InterPro" id="IPR032466">
    <property type="entry name" value="Metal_Hydrolase"/>
</dbReference>
<accession>A0A2A5BAM2</accession>
<dbReference type="PANTHER" id="PTHR43794">
    <property type="entry name" value="AMINOHYDROLASE SSNA-RELATED"/>
    <property type="match status" value="1"/>
</dbReference>
<evidence type="ECO:0000313" key="8">
    <source>
        <dbReference type="Proteomes" id="UP000218327"/>
    </source>
</evidence>
<feature type="binding site" evidence="5">
    <location>
        <position position="68"/>
    </location>
    <ligand>
        <name>Zn(2+)</name>
        <dbReference type="ChEBI" id="CHEBI:29105"/>
    </ligand>
</feature>
<dbReference type="NCBIfam" id="NF006549">
    <property type="entry name" value="PRK09045.1"/>
    <property type="match status" value="1"/>
</dbReference>
<dbReference type="SUPFAM" id="SSF51556">
    <property type="entry name" value="Metallo-dependent hydrolases"/>
    <property type="match status" value="1"/>
</dbReference>
<comment type="function">
    <text evidence="5">Catalyzes the deamination of 5-methylthioadenosine and S-adenosyl-L-homocysteine into 5-methylthioinosine and S-inosyl-L-homocysteine, respectively. Is also able to deaminate adenosine.</text>
</comment>
<keyword evidence="3 5" id="KW-0378">Hydrolase</keyword>